<evidence type="ECO:0000256" key="2">
    <source>
        <dbReference type="ARBA" id="ARBA00022598"/>
    </source>
</evidence>
<dbReference type="FunFam" id="3.30.300.30:FF:000008">
    <property type="entry name" value="2,3-dihydroxybenzoate-AMP ligase"/>
    <property type="match status" value="1"/>
</dbReference>
<evidence type="ECO:0000259" key="4">
    <source>
        <dbReference type="Pfam" id="PF13193"/>
    </source>
</evidence>
<proteinExistence type="inferred from homology"/>
<reference evidence="5 6" key="1">
    <citation type="submission" date="2011-05" db="EMBL/GenBank/DDBJ databases">
        <title>Complete sequence of Desulfotomaculum carboxydivorans CO-1-SRB.</title>
        <authorList>
            <consortium name="US DOE Joint Genome Institute"/>
            <person name="Lucas S."/>
            <person name="Han J."/>
            <person name="Lapidus A."/>
            <person name="Cheng J.-F."/>
            <person name="Goodwin L."/>
            <person name="Pitluck S."/>
            <person name="Peters L."/>
            <person name="Mikhailova N."/>
            <person name="Lu M."/>
            <person name="Han C."/>
            <person name="Tapia R."/>
            <person name="Land M."/>
            <person name="Hauser L."/>
            <person name="Kyrpides N."/>
            <person name="Ivanova N."/>
            <person name="Pagani I."/>
            <person name="Stams A."/>
            <person name="Plugge C."/>
            <person name="Muyzer G."/>
            <person name="Kuever J."/>
            <person name="Parshina S."/>
            <person name="Ivanova A."/>
            <person name="Nazina T."/>
            <person name="Woyke T."/>
        </authorList>
    </citation>
    <scope>NUCLEOTIDE SEQUENCE [LARGE SCALE GENOMIC DNA]</scope>
    <source>
        <strain evidence="6">DSM 14880 / VKM B-2319 / CO-1-SRB</strain>
    </source>
</reference>
<dbReference type="CDD" id="cd05936">
    <property type="entry name" value="FC-FACS_FadD_like"/>
    <property type="match status" value="1"/>
</dbReference>
<dbReference type="KEGG" id="dca:Desca_0390"/>
<evidence type="ECO:0000256" key="1">
    <source>
        <dbReference type="ARBA" id="ARBA00006432"/>
    </source>
</evidence>
<dbReference type="Pfam" id="PF13193">
    <property type="entry name" value="AMP-binding_C"/>
    <property type="match status" value="1"/>
</dbReference>
<dbReference type="InterPro" id="IPR050237">
    <property type="entry name" value="ATP-dep_AMP-bd_enzyme"/>
</dbReference>
<dbReference type="Gene3D" id="3.40.50.12780">
    <property type="entry name" value="N-terminal domain of ligase-like"/>
    <property type="match status" value="1"/>
</dbReference>
<dbReference type="RefSeq" id="WP_013809591.1">
    <property type="nucleotide sequence ID" value="NC_015565.1"/>
</dbReference>
<keyword evidence="2 5" id="KW-0436">Ligase</keyword>
<dbReference type="FunFam" id="3.40.50.12780:FF:000003">
    <property type="entry name" value="Long-chain-fatty-acid--CoA ligase FadD"/>
    <property type="match status" value="1"/>
</dbReference>
<dbReference type="PANTHER" id="PTHR43767:SF12">
    <property type="entry name" value="AMP-DEPENDENT SYNTHETASE AND LIGASE"/>
    <property type="match status" value="1"/>
</dbReference>
<name>F6B6W0_DESCC</name>
<dbReference type="Pfam" id="PF00501">
    <property type="entry name" value="AMP-binding"/>
    <property type="match status" value="1"/>
</dbReference>
<comment type="similarity">
    <text evidence="1">Belongs to the ATP-dependent AMP-binding enzyme family.</text>
</comment>
<accession>F6B6W0</accession>
<dbReference type="eggNOG" id="COG0318">
    <property type="taxonomic scope" value="Bacteria"/>
</dbReference>
<dbReference type="PANTHER" id="PTHR43767">
    <property type="entry name" value="LONG-CHAIN-FATTY-ACID--COA LIGASE"/>
    <property type="match status" value="1"/>
</dbReference>
<gene>
    <name evidence="5" type="ordered locus">Desca_0390</name>
</gene>
<dbReference type="InterPro" id="IPR020845">
    <property type="entry name" value="AMP-binding_CS"/>
</dbReference>
<evidence type="ECO:0000313" key="6">
    <source>
        <dbReference type="Proteomes" id="UP000009226"/>
    </source>
</evidence>
<feature type="domain" description="AMP-binding enzyme C-terminal" evidence="4">
    <location>
        <begin position="469"/>
        <end position="544"/>
    </location>
</feature>
<keyword evidence="6" id="KW-1185">Reference proteome</keyword>
<dbReference type="InterPro" id="IPR025110">
    <property type="entry name" value="AMP-bd_C"/>
</dbReference>
<feature type="domain" description="AMP-dependent synthetase/ligase" evidence="3">
    <location>
        <begin position="30"/>
        <end position="419"/>
    </location>
</feature>
<dbReference type="GO" id="GO:0004467">
    <property type="term" value="F:long-chain fatty acid-CoA ligase activity"/>
    <property type="evidence" value="ECO:0007669"/>
    <property type="project" value="UniProtKB-EC"/>
</dbReference>
<dbReference type="HOGENOM" id="CLU_000022_59_7_9"/>
<dbReference type="PROSITE" id="PS00455">
    <property type="entry name" value="AMP_BINDING"/>
    <property type="match status" value="1"/>
</dbReference>
<evidence type="ECO:0000259" key="3">
    <source>
        <dbReference type="Pfam" id="PF00501"/>
    </source>
</evidence>
<dbReference type="InterPro" id="IPR000873">
    <property type="entry name" value="AMP-dep_synth/lig_dom"/>
</dbReference>
<dbReference type="STRING" id="868595.Desca_0390"/>
<protein>
    <submittedName>
        <fullName evidence="5">Long-chain-fatty-acid--CoA ligase</fullName>
        <ecNumber evidence="5">6.2.1.3</ecNumber>
    </submittedName>
</protein>
<dbReference type="Gene3D" id="3.30.300.30">
    <property type="match status" value="1"/>
</dbReference>
<dbReference type="AlphaFoldDB" id="F6B6W0"/>
<dbReference type="EC" id="6.2.1.3" evidence="5"/>
<dbReference type="EMBL" id="CP002736">
    <property type="protein sequence ID" value="AEF93285.1"/>
    <property type="molecule type" value="Genomic_DNA"/>
</dbReference>
<dbReference type="Proteomes" id="UP000009226">
    <property type="component" value="Chromosome"/>
</dbReference>
<organism evidence="5 6">
    <name type="scientific">Desulfotomaculum nigrificans (strain DSM 14880 / VKM B-2319 / CO-1-SRB)</name>
    <name type="common">Desulfotomaculum carboxydivorans</name>
    <dbReference type="NCBI Taxonomy" id="868595"/>
    <lineage>
        <taxon>Bacteria</taxon>
        <taxon>Bacillati</taxon>
        <taxon>Bacillota</taxon>
        <taxon>Clostridia</taxon>
        <taxon>Eubacteriales</taxon>
        <taxon>Desulfotomaculaceae</taxon>
        <taxon>Desulfotomaculum</taxon>
    </lineage>
</organism>
<dbReference type="InterPro" id="IPR045851">
    <property type="entry name" value="AMP-bd_C_sf"/>
</dbReference>
<sequence>MQKEHLWQKYYPEQVPLQLDIPDVSLYYFLEQAAAKYPTNQAIIFMEREISYGSLKEQVDRLTRALDSLGVKKGDRVAVMLPNCPQTVITYYALIRLGAVGVMTNPVYVERELSHQLMDSGAETIIFLDQLRPKVENAIPGSAVKRLISTSIQAYLGLPVNLPDAAEKAQPQQIGNDPGAPVSFSFEELLLNNPPAPPPVELDLDEDLALLQYTGGTTGQAKGAMLTHRNLVANVTQVRSWLAHCREGQETVMCVLPFYHVYAMTTCMNLAVILSSAMIVEPRLEIDGLLKDIEKYRPTLFQGAPALFNAVTASARGKKYDISSIVACVSGSAPLPVEVQQQFEAMTGGKLVEGYGLTEASPVTHCNPIYGVRVNGSIGLPLPNTLVKIVDLEDGTRELPVGEIGELCVKGPQVMKGYWNLPLETAAVLRDGWLYTGDIARMDENGFTYIVDRKKDMVITCGFNVYPREVEEVLYMHPKVKEAAVIGVPDHNRGEILKAFIVLKEGQEATKEEIIKFCRRQLAKYKVPKKVEFRADLPKSMVGKILRRVLAEEEKAKSAKK</sequence>
<dbReference type="SUPFAM" id="SSF56801">
    <property type="entry name" value="Acetyl-CoA synthetase-like"/>
    <property type="match status" value="1"/>
</dbReference>
<evidence type="ECO:0000313" key="5">
    <source>
        <dbReference type="EMBL" id="AEF93285.1"/>
    </source>
</evidence>
<dbReference type="InterPro" id="IPR042099">
    <property type="entry name" value="ANL_N_sf"/>
</dbReference>